<dbReference type="EMBL" id="JAXBLV010000133">
    <property type="protein sequence ID" value="MDY3559727.1"/>
    <property type="molecule type" value="Genomic_DNA"/>
</dbReference>
<evidence type="ECO:0008006" key="5">
    <source>
        <dbReference type="Google" id="ProtNLM"/>
    </source>
</evidence>
<dbReference type="Proteomes" id="UP001272242">
    <property type="component" value="Unassembled WGS sequence"/>
</dbReference>
<evidence type="ECO:0000256" key="1">
    <source>
        <dbReference type="SAM" id="MobiDB-lite"/>
    </source>
</evidence>
<protein>
    <recommendedName>
        <fullName evidence="5">DUF805 domain-containing protein</fullName>
    </recommendedName>
</protein>
<gene>
    <name evidence="3" type="ORF">R5W23_000885</name>
</gene>
<proteinExistence type="predicted"/>
<keyword evidence="2" id="KW-0472">Membrane</keyword>
<sequence length="181" mass="21513">MLIGLVINIFFLLTLSKALHRCHPDSRTMEPGMVWLALIPLVGIAWIFVNVLRVAESLRNEFRYRRWHRRGEDYGYGIGLAYCCLMLASIIPYCGSLFGLAGLVCWIMYWVKIANLSRQIERPYRGSDWDDEEDDEYYDDDDDRPRRRSRDDEYDDGDDRPRGRGRDDDDDDRKPWDRPRR</sequence>
<evidence type="ECO:0000313" key="4">
    <source>
        <dbReference type="Proteomes" id="UP001272242"/>
    </source>
</evidence>
<name>A0ABU5EZ15_9BACT</name>
<organism evidence="3 4">
    <name type="scientific">Gemmata algarum</name>
    <dbReference type="NCBI Taxonomy" id="2975278"/>
    <lineage>
        <taxon>Bacteria</taxon>
        <taxon>Pseudomonadati</taxon>
        <taxon>Planctomycetota</taxon>
        <taxon>Planctomycetia</taxon>
        <taxon>Gemmatales</taxon>
        <taxon>Gemmataceae</taxon>
        <taxon>Gemmata</taxon>
    </lineage>
</organism>
<feature type="transmembrane region" description="Helical" evidence="2">
    <location>
        <begin position="97"/>
        <end position="115"/>
    </location>
</feature>
<evidence type="ECO:0000256" key="2">
    <source>
        <dbReference type="SAM" id="Phobius"/>
    </source>
</evidence>
<feature type="region of interest" description="Disordered" evidence="1">
    <location>
        <begin position="128"/>
        <end position="181"/>
    </location>
</feature>
<feature type="compositionally biased region" description="Basic and acidic residues" evidence="1">
    <location>
        <begin position="159"/>
        <end position="181"/>
    </location>
</feature>
<dbReference type="RefSeq" id="WP_320686436.1">
    <property type="nucleotide sequence ID" value="NZ_JAXBLV010000133.1"/>
</dbReference>
<keyword evidence="4" id="KW-1185">Reference proteome</keyword>
<keyword evidence="2" id="KW-0812">Transmembrane</keyword>
<keyword evidence="2" id="KW-1133">Transmembrane helix</keyword>
<feature type="transmembrane region" description="Helical" evidence="2">
    <location>
        <begin position="34"/>
        <end position="52"/>
    </location>
</feature>
<reference evidence="4" key="1">
    <citation type="journal article" date="2023" name="Mar. Drugs">
        <title>Gemmata algarum, a Novel Planctomycete Isolated from an Algal Mat, Displays Antimicrobial Activity.</title>
        <authorList>
            <person name="Kumar G."/>
            <person name="Kallscheuer N."/>
            <person name="Kashif M."/>
            <person name="Ahamad S."/>
            <person name="Jagadeeshwari U."/>
            <person name="Pannikurungottu S."/>
            <person name="Haufschild T."/>
            <person name="Kabuu M."/>
            <person name="Sasikala C."/>
            <person name="Jogler C."/>
            <person name="Ramana C."/>
        </authorList>
    </citation>
    <scope>NUCLEOTIDE SEQUENCE [LARGE SCALE GENOMIC DNA]</scope>
    <source>
        <strain evidence="4">JC673</strain>
    </source>
</reference>
<accession>A0ABU5EZ15</accession>
<feature type="compositionally biased region" description="Acidic residues" evidence="1">
    <location>
        <begin position="129"/>
        <end position="142"/>
    </location>
</feature>
<evidence type="ECO:0000313" key="3">
    <source>
        <dbReference type="EMBL" id="MDY3559727.1"/>
    </source>
</evidence>
<comment type="caution">
    <text evidence="3">The sequence shown here is derived from an EMBL/GenBank/DDBJ whole genome shotgun (WGS) entry which is preliminary data.</text>
</comment>
<feature type="transmembrane region" description="Helical" evidence="2">
    <location>
        <begin position="73"/>
        <end position="91"/>
    </location>
</feature>